<gene>
    <name evidence="2" type="ORF">BN1012_Phect2604</name>
</gene>
<dbReference type="RefSeq" id="WP_043948772.1">
    <property type="nucleotide sequence ID" value="NZ_HG966617.1"/>
</dbReference>
<keyword evidence="3" id="KW-1185">Reference proteome</keyword>
<evidence type="ECO:0000256" key="1">
    <source>
        <dbReference type="SAM" id="MobiDB-lite"/>
    </source>
</evidence>
<feature type="compositionally biased region" description="Basic and acidic residues" evidence="1">
    <location>
        <begin position="25"/>
        <end position="36"/>
    </location>
</feature>
<proteinExistence type="predicted"/>
<dbReference type="Proteomes" id="UP000032160">
    <property type="component" value="Chromosome I"/>
</dbReference>
<dbReference type="EMBL" id="HG966617">
    <property type="protein sequence ID" value="CDO60817.1"/>
    <property type="molecule type" value="Genomic_DNA"/>
</dbReference>
<reference evidence="2 3" key="1">
    <citation type="journal article" date="2014" name="Front. Genet.">
        <title>Genome and metabolic network of "Candidatus Phaeomarinobacter ectocarpi" Ec32, a new candidate genus of Alphaproteobacteria frequently associated with brown algae.</title>
        <authorList>
            <person name="Dittami S.M."/>
            <person name="Barbeyron T."/>
            <person name="Boyen C."/>
            <person name="Cambefort J."/>
            <person name="Collet G."/>
            <person name="Delage L."/>
            <person name="Gobet A."/>
            <person name="Groisillier A."/>
            <person name="Leblanc C."/>
            <person name="Michel G."/>
            <person name="Scornet D."/>
            <person name="Siegel A."/>
            <person name="Tapia J.E."/>
            <person name="Tonon T."/>
        </authorList>
    </citation>
    <scope>NUCLEOTIDE SEQUENCE [LARGE SCALE GENOMIC DNA]</scope>
    <source>
        <strain evidence="2 3">Ec32</strain>
    </source>
</reference>
<dbReference type="AlphaFoldDB" id="X5MEB3"/>
<organism evidence="2 3">
    <name type="scientific">Candidatus Phaeomarinibacter ectocarpi</name>
    <dbReference type="NCBI Taxonomy" id="1458461"/>
    <lineage>
        <taxon>Bacteria</taxon>
        <taxon>Pseudomonadati</taxon>
        <taxon>Pseudomonadota</taxon>
        <taxon>Alphaproteobacteria</taxon>
        <taxon>Hyphomicrobiales</taxon>
        <taxon>Parvibaculaceae</taxon>
        <taxon>Candidatus Phaeomarinibacter</taxon>
    </lineage>
</organism>
<dbReference type="HOGENOM" id="CLU_2823116_0_0_5"/>
<evidence type="ECO:0000313" key="3">
    <source>
        <dbReference type="Proteomes" id="UP000032160"/>
    </source>
</evidence>
<feature type="region of interest" description="Disordered" evidence="1">
    <location>
        <begin position="1"/>
        <end position="66"/>
    </location>
</feature>
<protein>
    <submittedName>
        <fullName evidence="2">Uncharacterized protein</fullName>
    </submittedName>
</protein>
<name>X5MEB3_9HYPH</name>
<accession>X5MEB3</accession>
<evidence type="ECO:0000313" key="2">
    <source>
        <dbReference type="EMBL" id="CDO60817.1"/>
    </source>
</evidence>
<sequence length="66" mass="7221">MADDEKKKGIGNFAESQKSGPIFGTHERVRKSERPKSGKPRLKALGSEKLKPGKIKGSSKPPKPKH</sequence>
<dbReference type="KEGG" id="pect:BN1012_Phect2604"/>